<evidence type="ECO:0000313" key="2">
    <source>
        <dbReference type="Proteomes" id="UP000184085"/>
    </source>
</evidence>
<dbReference type="InterPro" id="IPR036388">
    <property type="entry name" value="WH-like_DNA-bd_sf"/>
</dbReference>
<dbReference type="Pfam" id="PF00480">
    <property type="entry name" value="ROK"/>
    <property type="match status" value="1"/>
</dbReference>
<protein>
    <recommendedName>
        <fullName evidence="3">ROK family transcriptional regulator</fullName>
    </recommendedName>
</protein>
<evidence type="ECO:0008006" key="3">
    <source>
        <dbReference type="Google" id="ProtNLM"/>
    </source>
</evidence>
<accession>A0A1M4N4L4</accession>
<gene>
    <name evidence="1" type="ORF">KARMA_4073</name>
</gene>
<reference evidence="2" key="1">
    <citation type="submission" date="2016-09" db="EMBL/GenBank/DDBJ databases">
        <authorList>
            <person name="Wibberg D."/>
        </authorList>
    </citation>
    <scope>NUCLEOTIDE SEQUENCE [LARGE SCALE GENOMIC DNA]</scope>
</reference>
<dbReference type="InterPro" id="IPR000600">
    <property type="entry name" value="ROK"/>
</dbReference>
<dbReference type="InterPro" id="IPR036390">
    <property type="entry name" value="WH_DNA-bd_sf"/>
</dbReference>
<dbReference type="Proteomes" id="UP000184085">
    <property type="component" value="Unassembled WGS sequence"/>
</dbReference>
<dbReference type="PANTHER" id="PTHR18964">
    <property type="entry name" value="ROK (REPRESSOR, ORF, KINASE) FAMILY"/>
    <property type="match status" value="1"/>
</dbReference>
<dbReference type="Gene3D" id="3.30.420.40">
    <property type="match status" value="2"/>
</dbReference>
<dbReference type="Gene3D" id="1.10.10.10">
    <property type="entry name" value="Winged helix-like DNA-binding domain superfamily/Winged helix DNA-binding domain"/>
    <property type="match status" value="1"/>
</dbReference>
<sequence>MASSTLDATVNKAVGHVRGSNQTGVRAHNERLVLTLIRQYGPMAKAEIARQTGLSAQTVSVIMRSLEADGLVTKGEPIRGKVGQPSVPIKLRQDGAFFLGLKVGRRSLDLVLTDFLGTILNRVQLTHHFPTPDGVVMFANHGITQLLSQLTDEERGRVAGMGIAVPFRLWDWAKSLGLEDDAMDDWRTRDIREEIEARCDFPVFLQNDASAACSAEVVFGDAEDRSNDFVYFFIGFFVGGGLVLDNTVYTGKSGNAGAVGSIPISFTKTNLTQLVDVASLSCLENAMTSNGLSADVIWANPNDWHVPRALVETWIEEASQGLAYAIASASSLIDFGCAMIDGWMPAAVREELVKRTIQKASMLNTAGIELPTVRCGTIGSDARALGAASLPLSERFLVDRNALMKG</sequence>
<dbReference type="PANTHER" id="PTHR18964:SF169">
    <property type="entry name" value="N-ACETYLMANNOSAMINE KINASE"/>
    <property type="match status" value="1"/>
</dbReference>
<name>A0A1M4N4L4_9RHOB</name>
<dbReference type="EMBL" id="FMJB01000066">
    <property type="protein sequence ID" value="SCM69830.1"/>
    <property type="molecule type" value="Genomic_DNA"/>
</dbReference>
<proteinExistence type="predicted"/>
<dbReference type="SUPFAM" id="SSF53067">
    <property type="entry name" value="Actin-like ATPase domain"/>
    <property type="match status" value="1"/>
</dbReference>
<dbReference type="RefSeq" id="WP_072709885.1">
    <property type="nucleotide sequence ID" value="NZ_FMJB01000066.1"/>
</dbReference>
<dbReference type="AlphaFoldDB" id="A0A1M4N4L4"/>
<dbReference type="Pfam" id="PF13412">
    <property type="entry name" value="HTH_24"/>
    <property type="match status" value="1"/>
</dbReference>
<dbReference type="GO" id="GO:0009384">
    <property type="term" value="F:N-acylmannosamine kinase activity"/>
    <property type="evidence" value="ECO:0007669"/>
    <property type="project" value="TreeGrafter"/>
</dbReference>
<organism evidence="1 2">
    <name type="scientific">Donghicola eburneus</name>
    <dbReference type="NCBI Taxonomy" id="393278"/>
    <lineage>
        <taxon>Bacteria</taxon>
        <taxon>Pseudomonadati</taxon>
        <taxon>Pseudomonadota</taxon>
        <taxon>Alphaproteobacteria</taxon>
        <taxon>Rhodobacterales</taxon>
        <taxon>Roseobacteraceae</taxon>
        <taxon>Donghicola</taxon>
    </lineage>
</organism>
<dbReference type="SUPFAM" id="SSF46785">
    <property type="entry name" value="Winged helix' DNA-binding domain"/>
    <property type="match status" value="1"/>
</dbReference>
<dbReference type="InterPro" id="IPR043129">
    <property type="entry name" value="ATPase_NBD"/>
</dbReference>
<keyword evidence="2" id="KW-1185">Reference proteome</keyword>
<dbReference type="GO" id="GO:0019262">
    <property type="term" value="P:N-acetylneuraminate catabolic process"/>
    <property type="evidence" value="ECO:0007669"/>
    <property type="project" value="TreeGrafter"/>
</dbReference>
<evidence type="ECO:0000313" key="1">
    <source>
        <dbReference type="EMBL" id="SCM69830.1"/>
    </source>
</evidence>